<dbReference type="InterPro" id="IPR004675">
    <property type="entry name" value="AhpD_core"/>
</dbReference>
<protein>
    <submittedName>
        <fullName evidence="2">AhpD family alkylhydroperoxidase</fullName>
    </submittedName>
</protein>
<dbReference type="NCBIfam" id="TIGR00778">
    <property type="entry name" value="ahpD_dom"/>
    <property type="match status" value="1"/>
</dbReference>
<evidence type="ECO:0000313" key="3">
    <source>
        <dbReference type="Proteomes" id="UP000254925"/>
    </source>
</evidence>
<dbReference type="InterPro" id="IPR003779">
    <property type="entry name" value="CMD-like"/>
</dbReference>
<keyword evidence="2" id="KW-0560">Oxidoreductase</keyword>
<dbReference type="PANTHER" id="PTHR34846:SF10">
    <property type="entry name" value="CYTOPLASMIC PROTEIN"/>
    <property type="match status" value="1"/>
</dbReference>
<organism evidence="2 3">
    <name type="scientific">Microvirga subterranea</name>
    <dbReference type="NCBI Taxonomy" id="186651"/>
    <lineage>
        <taxon>Bacteria</taxon>
        <taxon>Pseudomonadati</taxon>
        <taxon>Pseudomonadota</taxon>
        <taxon>Alphaproteobacteria</taxon>
        <taxon>Hyphomicrobiales</taxon>
        <taxon>Methylobacteriaceae</taxon>
        <taxon>Microvirga</taxon>
    </lineage>
</organism>
<evidence type="ECO:0000313" key="2">
    <source>
        <dbReference type="EMBL" id="RDI62095.1"/>
    </source>
</evidence>
<keyword evidence="3" id="KW-1185">Reference proteome</keyword>
<keyword evidence="2" id="KW-0575">Peroxidase</keyword>
<dbReference type="AlphaFoldDB" id="A0A370HUN6"/>
<evidence type="ECO:0000259" key="1">
    <source>
        <dbReference type="Pfam" id="PF02627"/>
    </source>
</evidence>
<dbReference type="Gene3D" id="1.20.1290.10">
    <property type="entry name" value="AhpD-like"/>
    <property type="match status" value="1"/>
</dbReference>
<dbReference type="Pfam" id="PF02627">
    <property type="entry name" value="CMD"/>
    <property type="match status" value="1"/>
</dbReference>
<dbReference type="Proteomes" id="UP000254925">
    <property type="component" value="Unassembled WGS sequence"/>
</dbReference>
<sequence>MTEPRLNPFTAAPATMKAMLDLENQVKASGLEMSLIHLVKVRASQINGCAFCIHMHTREARADGETEERLYLLDAWRESPLYSDRERAALAWTEALTLVAQTRAPDEDYALLKAHFSDEEQVKLTLAISAINAWNRFAIGFRSIHPVGAHRAAA</sequence>
<dbReference type="GO" id="GO:0051920">
    <property type="term" value="F:peroxiredoxin activity"/>
    <property type="evidence" value="ECO:0007669"/>
    <property type="project" value="InterPro"/>
</dbReference>
<proteinExistence type="predicted"/>
<dbReference type="OrthoDB" id="9801997at2"/>
<accession>A0A370HUN6</accession>
<feature type="domain" description="Carboxymuconolactone decarboxylase-like" evidence="1">
    <location>
        <begin position="13"/>
        <end position="95"/>
    </location>
</feature>
<gene>
    <name evidence="2" type="ORF">DES45_101362</name>
</gene>
<dbReference type="RefSeq" id="WP_114768249.1">
    <property type="nucleotide sequence ID" value="NZ_QQBB01000001.1"/>
</dbReference>
<dbReference type="InterPro" id="IPR029032">
    <property type="entry name" value="AhpD-like"/>
</dbReference>
<dbReference type="PANTHER" id="PTHR34846">
    <property type="entry name" value="4-CARBOXYMUCONOLACTONE DECARBOXYLASE FAMILY PROTEIN (AFU_ORTHOLOGUE AFUA_6G11590)"/>
    <property type="match status" value="1"/>
</dbReference>
<name>A0A370HUN6_9HYPH</name>
<reference evidence="2 3" key="1">
    <citation type="submission" date="2018-07" db="EMBL/GenBank/DDBJ databases">
        <title>Genomic Encyclopedia of Type Strains, Phase IV (KMG-IV): sequencing the most valuable type-strain genomes for metagenomic binning, comparative biology and taxonomic classification.</title>
        <authorList>
            <person name="Goeker M."/>
        </authorList>
    </citation>
    <scope>NUCLEOTIDE SEQUENCE [LARGE SCALE GENOMIC DNA]</scope>
    <source>
        <strain evidence="2 3">DSM 14364</strain>
    </source>
</reference>
<comment type="caution">
    <text evidence="2">The sequence shown here is derived from an EMBL/GenBank/DDBJ whole genome shotgun (WGS) entry which is preliminary data.</text>
</comment>
<dbReference type="EMBL" id="QQBB01000001">
    <property type="protein sequence ID" value="RDI62095.1"/>
    <property type="molecule type" value="Genomic_DNA"/>
</dbReference>
<dbReference type="SUPFAM" id="SSF69118">
    <property type="entry name" value="AhpD-like"/>
    <property type="match status" value="1"/>
</dbReference>